<evidence type="ECO:0000256" key="3">
    <source>
        <dbReference type="HAMAP-Rule" id="MF_00518"/>
    </source>
</evidence>
<dbReference type="Pfam" id="PF02580">
    <property type="entry name" value="Tyr_Deacylase"/>
    <property type="match status" value="1"/>
</dbReference>
<name>A0A432ZPV8_9GAMM</name>
<feature type="short sequence motif" description="Gly-cisPro motif, important for rejection of L-amino acids" evidence="3">
    <location>
        <begin position="137"/>
        <end position="138"/>
    </location>
</feature>
<dbReference type="GO" id="GO:0043908">
    <property type="term" value="F:Ser(Gly)-tRNA(Ala) hydrolase activity"/>
    <property type="evidence" value="ECO:0007669"/>
    <property type="project" value="UniProtKB-UniRule"/>
</dbReference>
<proteinExistence type="inferred from homology"/>
<comment type="similarity">
    <text evidence="1 3">Belongs to the DTD family.</text>
</comment>
<comment type="function">
    <text evidence="3">An aminoacyl-tRNA editing enzyme that deacylates mischarged D-aminoacyl-tRNAs. Also deacylates mischarged glycyl-tRNA(Ala), protecting cells against glycine mischarging by AlaRS. Acts via tRNA-based rather than protein-based catalysis; rejects L-amino acids rather than detecting D-amino acids in the active site. By recycling D-aminoacyl-tRNA to D-amino acids and free tRNA molecules, this enzyme counteracts the toxicity associated with the formation of D-aminoacyl-tRNA entities in vivo and helps enforce protein L-homochirality.</text>
</comment>
<evidence type="ECO:0000256" key="2">
    <source>
        <dbReference type="ARBA" id="ARBA00022801"/>
    </source>
</evidence>
<dbReference type="SUPFAM" id="SSF69500">
    <property type="entry name" value="DTD-like"/>
    <property type="match status" value="1"/>
</dbReference>
<keyword evidence="2 3" id="KW-0378">Hydrolase</keyword>
<keyword evidence="3" id="KW-0694">RNA-binding</keyword>
<dbReference type="HAMAP" id="MF_00518">
    <property type="entry name" value="Deacylase_Dtd"/>
    <property type="match status" value="1"/>
</dbReference>
<comment type="catalytic activity">
    <reaction evidence="3">
        <text>glycyl-tRNA(Ala) + H2O = tRNA(Ala) + glycine + H(+)</text>
        <dbReference type="Rhea" id="RHEA:53744"/>
        <dbReference type="Rhea" id="RHEA-COMP:9657"/>
        <dbReference type="Rhea" id="RHEA-COMP:13640"/>
        <dbReference type="ChEBI" id="CHEBI:15377"/>
        <dbReference type="ChEBI" id="CHEBI:15378"/>
        <dbReference type="ChEBI" id="CHEBI:57305"/>
        <dbReference type="ChEBI" id="CHEBI:78442"/>
        <dbReference type="ChEBI" id="CHEBI:78522"/>
    </reaction>
</comment>
<dbReference type="GO" id="GO:0005737">
    <property type="term" value="C:cytoplasm"/>
    <property type="evidence" value="ECO:0007669"/>
    <property type="project" value="UniProtKB-SubCell"/>
</dbReference>
<dbReference type="PANTHER" id="PTHR10472:SF5">
    <property type="entry name" value="D-AMINOACYL-TRNA DEACYLASE 1"/>
    <property type="match status" value="1"/>
</dbReference>
<dbReference type="EC" id="3.1.1.-" evidence="3"/>
<comment type="subunit">
    <text evidence="3">Homodimer.</text>
</comment>
<dbReference type="Proteomes" id="UP000287996">
    <property type="component" value="Unassembled WGS sequence"/>
</dbReference>
<dbReference type="InterPro" id="IPR003732">
    <property type="entry name" value="Daa-tRNA_deacyls_DTD"/>
</dbReference>
<dbReference type="RefSeq" id="WP_126842110.1">
    <property type="nucleotide sequence ID" value="NZ_PIQH01000007.1"/>
</dbReference>
<gene>
    <name evidence="3" type="primary">dtd</name>
    <name evidence="4" type="ORF">CWI84_08210</name>
</gene>
<dbReference type="GO" id="GO:0106026">
    <property type="term" value="F:Gly-tRNA(Ala) deacylase activity"/>
    <property type="evidence" value="ECO:0007669"/>
    <property type="project" value="UniProtKB-UniRule"/>
</dbReference>
<dbReference type="GO" id="GO:0019478">
    <property type="term" value="P:D-amino acid catabolic process"/>
    <property type="evidence" value="ECO:0007669"/>
    <property type="project" value="UniProtKB-UniRule"/>
</dbReference>
<organism evidence="4 5">
    <name type="scientific">Idiomarina tyrosinivorans</name>
    <dbReference type="NCBI Taxonomy" id="1445662"/>
    <lineage>
        <taxon>Bacteria</taxon>
        <taxon>Pseudomonadati</taxon>
        <taxon>Pseudomonadota</taxon>
        <taxon>Gammaproteobacteria</taxon>
        <taxon>Alteromonadales</taxon>
        <taxon>Idiomarinaceae</taxon>
        <taxon>Idiomarina</taxon>
    </lineage>
</organism>
<dbReference type="EMBL" id="PIQH01000007">
    <property type="protein sequence ID" value="RUO79934.1"/>
    <property type="molecule type" value="Genomic_DNA"/>
</dbReference>
<dbReference type="AlphaFoldDB" id="A0A432ZPV8"/>
<protein>
    <recommendedName>
        <fullName evidence="3">D-aminoacyl-tRNA deacylase</fullName>
        <shortName evidence="3">DTD</shortName>
        <ecNumber evidence="3">3.1.1.96</ecNumber>
    </recommendedName>
    <alternativeName>
        <fullName evidence="3">Gly-tRNA(Ala) deacylase</fullName>
        <ecNumber evidence="3">3.1.1.-</ecNumber>
    </alternativeName>
</protein>
<dbReference type="NCBIfam" id="TIGR00256">
    <property type="entry name" value="D-aminoacyl-tRNA deacylase"/>
    <property type="match status" value="1"/>
</dbReference>
<dbReference type="GO" id="GO:0000049">
    <property type="term" value="F:tRNA binding"/>
    <property type="evidence" value="ECO:0007669"/>
    <property type="project" value="UniProtKB-UniRule"/>
</dbReference>
<accession>A0A432ZPV8</accession>
<evidence type="ECO:0000256" key="1">
    <source>
        <dbReference type="ARBA" id="ARBA00009673"/>
    </source>
</evidence>
<dbReference type="PANTHER" id="PTHR10472">
    <property type="entry name" value="D-TYROSYL-TRNA TYR DEACYLASE"/>
    <property type="match status" value="1"/>
</dbReference>
<comment type="caution">
    <text evidence="4">The sequence shown here is derived from an EMBL/GenBank/DDBJ whole genome shotgun (WGS) entry which is preliminary data.</text>
</comment>
<keyword evidence="3" id="KW-0963">Cytoplasm</keyword>
<comment type="domain">
    <text evidence="3">A Gly-cisPro motif from one monomer fits into the active site of the other monomer to allow specific chiral rejection of L-amino acids.</text>
</comment>
<comment type="subcellular location">
    <subcellularLocation>
        <location evidence="3">Cytoplasm</location>
    </subcellularLocation>
</comment>
<comment type="catalytic activity">
    <reaction evidence="3">
        <text>a D-aminoacyl-tRNA + H2O = a tRNA + a D-alpha-amino acid + H(+)</text>
        <dbReference type="Rhea" id="RHEA:13953"/>
        <dbReference type="Rhea" id="RHEA-COMP:10123"/>
        <dbReference type="Rhea" id="RHEA-COMP:10124"/>
        <dbReference type="ChEBI" id="CHEBI:15377"/>
        <dbReference type="ChEBI" id="CHEBI:15378"/>
        <dbReference type="ChEBI" id="CHEBI:59871"/>
        <dbReference type="ChEBI" id="CHEBI:78442"/>
        <dbReference type="ChEBI" id="CHEBI:79333"/>
        <dbReference type="EC" id="3.1.1.96"/>
    </reaction>
</comment>
<sequence length="147" mass="15774">MIGLIQRVSRASVNVQQETIATIGNGMLVLLGVEREDNVAVANKLANRVAHYRMFNDAEGKMNLSVADTQGEVLVVSQFTLAADTRSGRRPGFSTAATPVQAKTLYHAFCDAMRQQGLSIATGQFGADMQVSLVNDGPVTFSLQVTE</sequence>
<dbReference type="GO" id="GO:0051500">
    <property type="term" value="F:D-tyrosyl-tRNA(Tyr) deacylase activity"/>
    <property type="evidence" value="ECO:0007669"/>
    <property type="project" value="TreeGrafter"/>
</dbReference>
<dbReference type="FunFam" id="3.50.80.10:FF:000001">
    <property type="entry name" value="D-aminoacyl-tRNA deacylase"/>
    <property type="match status" value="1"/>
</dbReference>
<evidence type="ECO:0000313" key="5">
    <source>
        <dbReference type="Proteomes" id="UP000287996"/>
    </source>
</evidence>
<keyword evidence="3" id="KW-0820">tRNA-binding</keyword>
<dbReference type="EC" id="3.1.1.96" evidence="3"/>
<evidence type="ECO:0000313" key="4">
    <source>
        <dbReference type="EMBL" id="RUO79934.1"/>
    </source>
</evidence>
<keyword evidence="5" id="KW-1185">Reference proteome</keyword>
<reference evidence="4 5" key="1">
    <citation type="journal article" date="2011" name="Front. Microbiol.">
        <title>Genomic signatures of strain selection and enhancement in Bacillus atrophaeus var. globigii, a historical biowarfare simulant.</title>
        <authorList>
            <person name="Gibbons H.S."/>
            <person name="Broomall S.M."/>
            <person name="McNew L.A."/>
            <person name="Daligault H."/>
            <person name="Chapman C."/>
            <person name="Bruce D."/>
            <person name="Karavis M."/>
            <person name="Krepps M."/>
            <person name="McGregor P.A."/>
            <person name="Hong C."/>
            <person name="Park K.H."/>
            <person name="Akmal A."/>
            <person name="Feldman A."/>
            <person name="Lin J.S."/>
            <person name="Chang W.E."/>
            <person name="Higgs B.W."/>
            <person name="Demirev P."/>
            <person name="Lindquist J."/>
            <person name="Liem A."/>
            <person name="Fochler E."/>
            <person name="Read T.D."/>
            <person name="Tapia R."/>
            <person name="Johnson S."/>
            <person name="Bishop-Lilly K.A."/>
            <person name="Detter C."/>
            <person name="Han C."/>
            <person name="Sozhamannan S."/>
            <person name="Rosenzweig C.N."/>
            <person name="Skowronski E.W."/>
        </authorList>
    </citation>
    <scope>NUCLEOTIDE SEQUENCE [LARGE SCALE GENOMIC DNA]</scope>
    <source>
        <strain evidence="4 5">CC-PW-9</strain>
    </source>
</reference>
<dbReference type="InterPro" id="IPR023509">
    <property type="entry name" value="DTD-like_sf"/>
</dbReference>
<dbReference type="Gene3D" id="3.50.80.10">
    <property type="entry name" value="D-tyrosyl-tRNA(Tyr) deacylase"/>
    <property type="match status" value="1"/>
</dbReference>
<dbReference type="OrthoDB" id="9801395at2"/>